<accession>A0ABW6C2Y2</accession>
<protein>
    <submittedName>
        <fullName evidence="2">Uncharacterized protein</fullName>
    </submittedName>
</protein>
<organism evidence="2 3">
    <name type="scientific">Pontibacter toksunensis</name>
    <dbReference type="NCBI Taxonomy" id="1332631"/>
    <lineage>
        <taxon>Bacteria</taxon>
        <taxon>Pseudomonadati</taxon>
        <taxon>Bacteroidota</taxon>
        <taxon>Cytophagia</taxon>
        <taxon>Cytophagales</taxon>
        <taxon>Hymenobacteraceae</taxon>
        <taxon>Pontibacter</taxon>
    </lineage>
</organism>
<proteinExistence type="predicted"/>
<dbReference type="Proteomes" id="UP001597641">
    <property type="component" value="Unassembled WGS sequence"/>
</dbReference>
<dbReference type="RefSeq" id="WP_377492607.1">
    <property type="nucleotide sequence ID" value="NZ_JBHUOX010000082.1"/>
</dbReference>
<keyword evidence="1" id="KW-0732">Signal</keyword>
<feature type="chain" id="PRO_5046676773" evidence="1">
    <location>
        <begin position="24"/>
        <end position="223"/>
    </location>
</feature>
<evidence type="ECO:0000256" key="1">
    <source>
        <dbReference type="SAM" id="SignalP"/>
    </source>
</evidence>
<keyword evidence="3" id="KW-1185">Reference proteome</keyword>
<dbReference type="EMBL" id="JBHUOX010000082">
    <property type="protein sequence ID" value="MFD3004045.1"/>
    <property type="molecule type" value="Genomic_DNA"/>
</dbReference>
<evidence type="ECO:0000313" key="2">
    <source>
        <dbReference type="EMBL" id="MFD3004045.1"/>
    </source>
</evidence>
<evidence type="ECO:0000313" key="3">
    <source>
        <dbReference type="Proteomes" id="UP001597641"/>
    </source>
</evidence>
<name>A0ABW6C2Y2_9BACT</name>
<gene>
    <name evidence="2" type="ORF">ACFS7Z_27080</name>
</gene>
<dbReference type="PROSITE" id="PS51257">
    <property type="entry name" value="PROKAR_LIPOPROTEIN"/>
    <property type="match status" value="1"/>
</dbReference>
<sequence length="223" mass="23672">MNKAKLLSLLVLPALFTMSCSEEHDVAPAASMSAKSTSLATTGNGAPSGAHYTLNIIGVAKDKTAAMDGNSGHRIFVSLEGKTKINLQNADLTDGTFQVLDANGTDADGALFQLPSPDADGDGTTSYSVYARALGKPGGQVKVNTCATDVATGEEVCSLESLVTMREKGGSKFQNVSAELLTIYADITDDGIDNPQRYPLFSDEMEGYYWDYDNNGLRVLQLR</sequence>
<feature type="non-terminal residue" evidence="2">
    <location>
        <position position="223"/>
    </location>
</feature>
<reference evidence="3" key="1">
    <citation type="journal article" date="2019" name="Int. J. Syst. Evol. Microbiol.">
        <title>The Global Catalogue of Microorganisms (GCM) 10K type strain sequencing project: providing services to taxonomists for standard genome sequencing and annotation.</title>
        <authorList>
            <consortium name="The Broad Institute Genomics Platform"/>
            <consortium name="The Broad Institute Genome Sequencing Center for Infectious Disease"/>
            <person name="Wu L."/>
            <person name="Ma J."/>
        </authorList>
    </citation>
    <scope>NUCLEOTIDE SEQUENCE [LARGE SCALE GENOMIC DNA]</scope>
    <source>
        <strain evidence="3">KCTC 23984</strain>
    </source>
</reference>
<feature type="signal peptide" evidence="1">
    <location>
        <begin position="1"/>
        <end position="23"/>
    </location>
</feature>
<comment type="caution">
    <text evidence="2">The sequence shown here is derived from an EMBL/GenBank/DDBJ whole genome shotgun (WGS) entry which is preliminary data.</text>
</comment>